<dbReference type="KEGG" id="hcq:109509730"/>
<dbReference type="PANTHER" id="PTHR47140">
    <property type="entry name" value="MAP3K7 C-TERMINAL-LIKE PROTEIN"/>
    <property type="match status" value="1"/>
</dbReference>
<dbReference type="CTD" id="56911"/>
<dbReference type="STRING" id="109280.ENSHCOP00000020513"/>
<feature type="compositionally biased region" description="Basic residues" evidence="1">
    <location>
        <begin position="128"/>
        <end position="138"/>
    </location>
</feature>
<dbReference type="RefSeq" id="XP_019715111.1">
    <property type="nucleotide sequence ID" value="XM_019859552.1"/>
</dbReference>
<dbReference type="Proteomes" id="UP000264820">
    <property type="component" value="Unplaced"/>
</dbReference>
<feature type="region of interest" description="Disordered" evidence="1">
    <location>
        <begin position="119"/>
        <end position="138"/>
    </location>
</feature>
<keyword evidence="3" id="KW-1185">Reference proteome</keyword>
<dbReference type="AlphaFoldDB" id="A0A3Q2YRL3"/>
<protein>
    <submittedName>
        <fullName evidence="2">MAP3K7 C-terminal-like protein</fullName>
    </submittedName>
</protein>
<dbReference type="InterPro" id="IPR042800">
    <property type="entry name" value="Map3k7cl"/>
</dbReference>
<dbReference type="RefSeq" id="XP_019715110.1">
    <property type="nucleotide sequence ID" value="XM_019859551.1"/>
</dbReference>
<dbReference type="GO" id="GO:0005634">
    <property type="term" value="C:nucleus"/>
    <property type="evidence" value="ECO:0007669"/>
    <property type="project" value="TreeGrafter"/>
</dbReference>
<dbReference type="OrthoDB" id="8866809at2759"/>
<evidence type="ECO:0000313" key="2">
    <source>
        <dbReference type="Ensembl" id="ENSHCOP00000020513.1"/>
    </source>
</evidence>
<accession>A0A3Q2YRL3</accession>
<proteinExistence type="predicted"/>
<dbReference type="GeneTree" id="ENSGT00940000164659"/>
<sequence>MITSARRVSPDVPEVQISFSLDHTSDTRDADKLAQTFPELEQRLQPVSPCVSLKESVHVYKEHCRMAKEFHQVKHDIAALEERKCQLLAELVEDQKVAAEISRLEDEFRRLSEENQTLVTKHGERSRQLQRLRRTNSS</sequence>
<organism evidence="2 3">
    <name type="scientific">Hippocampus comes</name>
    <name type="common">Tiger tail seahorse</name>
    <dbReference type="NCBI Taxonomy" id="109280"/>
    <lineage>
        <taxon>Eukaryota</taxon>
        <taxon>Metazoa</taxon>
        <taxon>Chordata</taxon>
        <taxon>Craniata</taxon>
        <taxon>Vertebrata</taxon>
        <taxon>Euteleostomi</taxon>
        <taxon>Actinopterygii</taxon>
        <taxon>Neopterygii</taxon>
        <taxon>Teleostei</taxon>
        <taxon>Neoteleostei</taxon>
        <taxon>Acanthomorphata</taxon>
        <taxon>Syngnathiaria</taxon>
        <taxon>Syngnathiformes</taxon>
        <taxon>Syngnathoidei</taxon>
        <taxon>Syngnathidae</taxon>
        <taxon>Hippocampus</taxon>
    </lineage>
</organism>
<name>A0A3Q2YRL3_HIPCM</name>
<dbReference type="OMA" id="MAREFHH"/>
<dbReference type="GO" id="GO:0005829">
    <property type="term" value="C:cytosol"/>
    <property type="evidence" value="ECO:0007669"/>
    <property type="project" value="TreeGrafter"/>
</dbReference>
<reference evidence="2" key="1">
    <citation type="submission" date="2025-08" db="UniProtKB">
        <authorList>
            <consortium name="Ensembl"/>
        </authorList>
    </citation>
    <scope>IDENTIFICATION</scope>
</reference>
<dbReference type="GeneID" id="109509730"/>
<evidence type="ECO:0000256" key="1">
    <source>
        <dbReference type="SAM" id="MobiDB-lite"/>
    </source>
</evidence>
<dbReference type="Ensembl" id="ENSHCOT00000006016.1">
    <property type="protein sequence ID" value="ENSHCOP00000020513.1"/>
    <property type="gene ID" value="ENSHCOG00000006641.1"/>
</dbReference>
<reference evidence="2" key="2">
    <citation type="submission" date="2025-09" db="UniProtKB">
        <authorList>
            <consortium name="Ensembl"/>
        </authorList>
    </citation>
    <scope>IDENTIFICATION</scope>
</reference>
<evidence type="ECO:0000313" key="3">
    <source>
        <dbReference type="Proteomes" id="UP000264820"/>
    </source>
</evidence>
<dbReference type="PANTHER" id="PTHR47140:SF1">
    <property type="entry name" value="MAP3K7 C-TERMINAL-LIKE PROTEIN"/>
    <property type="match status" value="1"/>
</dbReference>